<comment type="caution">
    <text evidence="1">The sequence shown here is derived from an EMBL/GenBank/DDBJ whole genome shotgun (WGS) entry which is preliminary data.</text>
</comment>
<dbReference type="OrthoDB" id="62228at2759"/>
<protein>
    <submittedName>
        <fullName evidence="1">Uncharacterized protein</fullName>
    </submittedName>
</protein>
<dbReference type="EMBL" id="JAENGZ010000084">
    <property type="protein sequence ID" value="KAG6969943.1"/>
    <property type="molecule type" value="Genomic_DNA"/>
</dbReference>
<proteinExistence type="predicted"/>
<organism evidence="1 2">
    <name type="scientific">Phytophthora cactorum</name>
    <dbReference type="NCBI Taxonomy" id="29920"/>
    <lineage>
        <taxon>Eukaryota</taxon>
        <taxon>Sar</taxon>
        <taxon>Stramenopiles</taxon>
        <taxon>Oomycota</taxon>
        <taxon>Peronosporomycetes</taxon>
        <taxon>Peronosporales</taxon>
        <taxon>Peronosporaceae</taxon>
        <taxon>Phytophthora</taxon>
    </lineage>
</organism>
<name>A0A8T1UVL5_9STRA</name>
<evidence type="ECO:0000313" key="2">
    <source>
        <dbReference type="Proteomes" id="UP000688947"/>
    </source>
</evidence>
<sequence length="773" mass="85707">MGRFTVAKQCIRAGERAFQAAAFAVIVRQSLAPRRCHWCFAVLRRKALQCGDCEFASVGDVETVRLALAVLSMEQFVRNSQALKLLVVHRQEESSEEKETRAAVKFIVDMTSRILDPQHVLVTLERVRCSAHPLHLDGVTCVGTGVFPEAAMALNHSWPYYKPVLLNDVLGASGSTVVPETAPPQVDGYRVLRRHGATLSDDAFATYMDTCALISTTLGMILDTCDNDLGYSVTRDGLRIVVDGEKTSGSTSDTVYLIKNALPVLVMPFWDNASIARYAVPGTDGSACLFRLTGKYIDSTLTDGFPAMLAVNRSVRESLTQEWLQASNGKWRHGWLHVGNGDESETAYFSDVISSDPGSTDGLTQREFNTLTKQELDCVNNRKECITSSVSQSWGDKMSTEEQQLTMTSITIASPQHFGFFLFTSTFERTVRVMYDWETLIANVSLGMLLVRWIVVMAALHRGFLQGRSEWFVGGLGCVAGSRSFNMLPIVLLPHLKVTIASFWTAGCYFDGEQIALSESWSTIYPGLAELCLVYYSLLNIFAKITRRRITDIFFAPTLALLCLLHRIRVLLASSGALSGVDGRVATEVHSAEMQELQLVDFFISDVGPRMNANLTLLMSIKLVLVGLNLLPLVFAPYIPPVKQPDTELQGVERALAIRASNVGGLGCSPVYIYGDEKDQRTKIALNSYELVRLGYVVFGGQFLLTFDAWDVIMNTAPLHRRHHLWNYRVVVFPLREKDGYAAVGDKPIVCRLDDARLDSIPFWDIAAQPVKC</sequence>
<gene>
    <name evidence="1" type="ORF">JG687_00002897</name>
</gene>
<reference evidence="1" key="1">
    <citation type="submission" date="2021-01" db="EMBL/GenBank/DDBJ databases">
        <title>Phytophthora aleatoria, a newly-described species from Pinus radiata is distinct from Phytophthora cactorum isolates based on comparative genomics.</title>
        <authorList>
            <person name="Mcdougal R."/>
            <person name="Panda P."/>
            <person name="Williams N."/>
            <person name="Studholme D.J."/>
        </authorList>
    </citation>
    <scope>NUCLEOTIDE SEQUENCE</scope>
    <source>
        <strain evidence="1">NZFS 3830</strain>
    </source>
</reference>
<dbReference type="AlphaFoldDB" id="A0A8T1UVL5"/>
<evidence type="ECO:0000313" key="1">
    <source>
        <dbReference type="EMBL" id="KAG6969943.1"/>
    </source>
</evidence>
<accession>A0A8T1UVL5</accession>
<dbReference type="Proteomes" id="UP000688947">
    <property type="component" value="Unassembled WGS sequence"/>
</dbReference>
<dbReference type="VEuPathDB" id="FungiDB:PC110_g3495"/>